<evidence type="ECO:0000256" key="2">
    <source>
        <dbReference type="ARBA" id="ARBA00022475"/>
    </source>
</evidence>
<feature type="transmembrane region" description="Helical" evidence="6">
    <location>
        <begin position="20"/>
        <end position="45"/>
    </location>
</feature>
<dbReference type="InterPro" id="IPR020948">
    <property type="entry name" value="P_starv_induced_PsiE-like"/>
</dbReference>
<accession>A0A7C5L301</accession>
<comment type="caution">
    <text evidence="7">The sequence shown here is derived from an EMBL/GenBank/DDBJ whole genome shotgun (WGS) entry which is preliminary data.</text>
</comment>
<gene>
    <name evidence="7" type="ORF">ENJ61_05730</name>
</gene>
<comment type="subcellular location">
    <subcellularLocation>
        <location evidence="1">Cell membrane</location>
        <topology evidence="1">Multi-pass membrane protein</topology>
    </subcellularLocation>
</comment>
<feature type="transmembrane region" description="Helical" evidence="6">
    <location>
        <begin position="124"/>
        <end position="144"/>
    </location>
</feature>
<evidence type="ECO:0000256" key="6">
    <source>
        <dbReference type="SAM" id="Phobius"/>
    </source>
</evidence>
<keyword evidence="2" id="KW-1003">Cell membrane</keyword>
<keyword evidence="3 6" id="KW-0812">Transmembrane</keyword>
<dbReference type="EMBL" id="DRNB01000206">
    <property type="protein sequence ID" value="HHJ64392.1"/>
    <property type="molecule type" value="Genomic_DNA"/>
</dbReference>
<evidence type="ECO:0000256" key="4">
    <source>
        <dbReference type="ARBA" id="ARBA00022989"/>
    </source>
</evidence>
<dbReference type="Pfam" id="PF06146">
    <property type="entry name" value="PsiE"/>
    <property type="match status" value="1"/>
</dbReference>
<evidence type="ECO:0000313" key="7">
    <source>
        <dbReference type="EMBL" id="HHJ64392.1"/>
    </source>
</evidence>
<reference evidence="7" key="1">
    <citation type="journal article" date="2020" name="mSystems">
        <title>Genome- and Community-Level Interaction Insights into Carbon Utilization and Element Cycling Functions of Hydrothermarchaeota in Hydrothermal Sediment.</title>
        <authorList>
            <person name="Zhou Z."/>
            <person name="Liu Y."/>
            <person name="Xu W."/>
            <person name="Pan J."/>
            <person name="Luo Z.H."/>
            <person name="Li M."/>
        </authorList>
    </citation>
    <scope>NUCLEOTIDE SEQUENCE [LARGE SCALE GENOMIC DNA]</scope>
    <source>
        <strain evidence="7">HyVt-501</strain>
    </source>
</reference>
<keyword evidence="5 6" id="KW-0472">Membrane</keyword>
<feature type="transmembrane region" description="Helical" evidence="6">
    <location>
        <begin position="69"/>
        <end position="88"/>
    </location>
</feature>
<dbReference type="Proteomes" id="UP000885792">
    <property type="component" value="Unassembled WGS sequence"/>
</dbReference>
<evidence type="ECO:0000256" key="3">
    <source>
        <dbReference type="ARBA" id="ARBA00022692"/>
    </source>
</evidence>
<organism evidence="7">
    <name type="scientific">Aquifex aeolicus</name>
    <dbReference type="NCBI Taxonomy" id="63363"/>
    <lineage>
        <taxon>Bacteria</taxon>
        <taxon>Pseudomonadati</taxon>
        <taxon>Aquificota</taxon>
        <taxon>Aquificia</taxon>
        <taxon>Aquificales</taxon>
        <taxon>Aquificaceae</taxon>
        <taxon>Aquifex</taxon>
    </lineage>
</organism>
<feature type="transmembrane region" description="Helical" evidence="6">
    <location>
        <begin position="100"/>
        <end position="118"/>
    </location>
</feature>
<dbReference type="GO" id="GO:0005886">
    <property type="term" value="C:plasma membrane"/>
    <property type="evidence" value="ECO:0007669"/>
    <property type="project" value="UniProtKB-SubCell"/>
</dbReference>
<evidence type="ECO:0000256" key="5">
    <source>
        <dbReference type="ARBA" id="ARBA00023136"/>
    </source>
</evidence>
<name>A0A7C5L301_AQUAO</name>
<evidence type="ECO:0008006" key="8">
    <source>
        <dbReference type="Google" id="ProtNLM"/>
    </source>
</evidence>
<sequence length="182" mass="21916">MKFLFSENFSKKALHFYNSFVNLLVILTVPIIIFTLITAIFIILYDLRLFTAHIVEGELRLEHEEAFKLLIKNILNFFVLIELFRVFLDVIEYKRIRKRQMLEAGIVFVVREIVIAMFEHRFSYTDLIGYAALLIALGVTYILMEKSWIEITRLSRYRPVDRDLSRRMRQIYRKMKVRKIEE</sequence>
<keyword evidence="4 6" id="KW-1133">Transmembrane helix</keyword>
<protein>
    <recommendedName>
        <fullName evidence="8">Phosphate-starvation-inducible E</fullName>
    </recommendedName>
</protein>
<dbReference type="AlphaFoldDB" id="A0A7C5L301"/>
<proteinExistence type="predicted"/>
<evidence type="ECO:0000256" key="1">
    <source>
        <dbReference type="ARBA" id="ARBA00004651"/>
    </source>
</evidence>